<sequence>MAQEGAHVRVVPLPEHLDTYDKKLLDYSLADKIRSLRALIHYNRKIWKVAEDCEVDGIWARGTRGVLQVGLSAWWSQTPLVWDIGVEHHPRGVVWMLHGLSLFLSDKVVTQGEEQPAIVCGHILSTICSSRFQAIHPGLAGTRITKLRKATLQANDGKKQLITVASIHPRKNQMMTLQAFARVCRDHPSAQLSLVGPVKNQEYFRTLRDFVQRNRLSDRVHFLGWRDDVPSLLAKSDALVLSSHREGVPHVVREAMFAEVPVIATAVGGVPEAVRDGETGFLVPPDGVDQLGECIDYLLSHPEEQEQMGKRGFQLAQQRFSREAWLSEYREVLSNLSRNGRR</sequence>
<dbReference type="Gene3D" id="3.40.50.2000">
    <property type="entry name" value="Glycogen Phosphorylase B"/>
    <property type="match status" value="2"/>
</dbReference>
<reference evidence="2" key="1">
    <citation type="submission" date="2022-08" db="EMBL/GenBank/DDBJ databases">
        <title>Genomic Encyclopedia of Type Strains, Phase V (KMG-V): Genome sequencing to study the core and pangenomes of soil and plant-associated prokaryotes.</title>
        <authorList>
            <person name="Whitman W."/>
        </authorList>
    </citation>
    <scope>NUCLEOTIDE SEQUENCE</scope>
    <source>
        <strain evidence="2">SP2017</strain>
    </source>
</reference>
<dbReference type="RefSeq" id="WP_423816530.1">
    <property type="nucleotide sequence ID" value="NZ_JANTZN010000009.1"/>
</dbReference>
<organism evidence="2 3">
    <name type="scientific">Salinibacter ruber</name>
    <dbReference type="NCBI Taxonomy" id="146919"/>
    <lineage>
        <taxon>Bacteria</taxon>
        <taxon>Pseudomonadati</taxon>
        <taxon>Rhodothermota</taxon>
        <taxon>Rhodothermia</taxon>
        <taxon>Rhodothermales</taxon>
        <taxon>Salinibacteraceae</taxon>
        <taxon>Salinibacter</taxon>
    </lineage>
</organism>
<dbReference type="EMBL" id="JANUBB010000009">
    <property type="protein sequence ID" value="MCS3952403.1"/>
    <property type="molecule type" value="Genomic_DNA"/>
</dbReference>
<dbReference type="InterPro" id="IPR001296">
    <property type="entry name" value="Glyco_trans_1"/>
</dbReference>
<dbReference type="PANTHER" id="PTHR12526">
    <property type="entry name" value="GLYCOSYLTRANSFERASE"/>
    <property type="match status" value="1"/>
</dbReference>
<dbReference type="Pfam" id="PF00534">
    <property type="entry name" value="Glycos_transf_1"/>
    <property type="match status" value="1"/>
</dbReference>
<accession>A0A9X2U9P9</accession>
<evidence type="ECO:0000313" key="2">
    <source>
        <dbReference type="EMBL" id="MCS3952403.1"/>
    </source>
</evidence>
<proteinExistence type="predicted"/>
<feature type="domain" description="Glycosyl transferase family 1" evidence="1">
    <location>
        <begin position="150"/>
        <end position="313"/>
    </location>
</feature>
<protein>
    <submittedName>
        <fullName evidence="2">Glycosyltransferase involved in cell wall biosynthesis</fullName>
    </submittedName>
</protein>
<comment type="caution">
    <text evidence="2">The sequence shown here is derived from an EMBL/GenBank/DDBJ whole genome shotgun (WGS) entry which is preliminary data.</text>
</comment>
<evidence type="ECO:0000313" key="3">
    <source>
        <dbReference type="Proteomes" id="UP001155010"/>
    </source>
</evidence>
<dbReference type="GO" id="GO:0016757">
    <property type="term" value="F:glycosyltransferase activity"/>
    <property type="evidence" value="ECO:0007669"/>
    <property type="project" value="InterPro"/>
</dbReference>
<dbReference type="CDD" id="cd03801">
    <property type="entry name" value="GT4_PimA-like"/>
    <property type="match status" value="1"/>
</dbReference>
<gene>
    <name evidence="2" type="ORF">GGP83_002370</name>
</gene>
<dbReference type="Proteomes" id="UP001155010">
    <property type="component" value="Unassembled WGS sequence"/>
</dbReference>
<dbReference type="SUPFAM" id="SSF53756">
    <property type="entry name" value="UDP-Glycosyltransferase/glycogen phosphorylase"/>
    <property type="match status" value="1"/>
</dbReference>
<name>A0A9X2U9P9_9BACT</name>
<dbReference type="AlphaFoldDB" id="A0A9X2U9P9"/>
<evidence type="ECO:0000259" key="1">
    <source>
        <dbReference type="Pfam" id="PF00534"/>
    </source>
</evidence>